<feature type="non-terminal residue" evidence="3">
    <location>
        <position position="1"/>
    </location>
</feature>
<protein>
    <recommendedName>
        <fullName evidence="2">SCP domain-containing protein</fullName>
    </recommendedName>
</protein>
<dbReference type="SUPFAM" id="SSF55797">
    <property type="entry name" value="PR-1-like"/>
    <property type="match status" value="2"/>
</dbReference>
<dbReference type="STRING" id="29170.A0A368GDG2"/>
<sequence length="194" mass="21739">IFLYRINSQFIGNKDHRIKAAVASWIAPQTFYGLNNVSNYDDNRLYTFANMANAKTLRFGCGYQENCGDDVHISCIYNLVGGYTNNVLYESGKACTNDQACRTYEGSTCDKGTHLCVFKGTPPVPGGGENKICPNNKGMTDPGRKAVLDAHNQRRSQLARGRVRNGKNPNNKKLPTASFMRRMVRYLFTMLFLT</sequence>
<evidence type="ECO:0000256" key="1">
    <source>
        <dbReference type="SAM" id="MobiDB-lite"/>
    </source>
</evidence>
<dbReference type="InterPro" id="IPR035940">
    <property type="entry name" value="CAP_sf"/>
</dbReference>
<name>A0A368GDG2_ANCCA</name>
<dbReference type="InterPro" id="IPR014044">
    <property type="entry name" value="CAP_dom"/>
</dbReference>
<accession>A0A368GDG2</accession>
<evidence type="ECO:0000313" key="4">
    <source>
        <dbReference type="Proteomes" id="UP000252519"/>
    </source>
</evidence>
<keyword evidence="4" id="KW-1185">Reference proteome</keyword>
<dbReference type="Gene3D" id="3.40.33.10">
    <property type="entry name" value="CAP"/>
    <property type="match status" value="2"/>
</dbReference>
<dbReference type="AlphaFoldDB" id="A0A368GDG2"/>
<dbReference type="OrthoDB" id="5787439at2759"/>
<evidence type="ECO:0000313" key="3">
    <source>
        <dbReference type="EMBL" id="RCN41299.1"/>
    </source>
</evidence>
<dbReference type="Pfam" id="PF00188">
    <property type="entry name" value="CAP"/>
    <property type="match status" value="1"/>
</dbReference>
<dbReference type="EMBL" id="JOJR01000242">
    <property type="protein sequence ID" value="RCN41299.1"/>
    <property type="molecule type" value="Genomic_DNA"/>
</dbReference>
<feature type="region of interest" description="Disordered" evidence="1">
    <location>
        <begin position="155"/>
        <end position="174"/>
    </location>
</feature>
<evidence type="ECO:0000259" key="2">
    <source>
        <dbReference type="Pfam" id="PF00188"/>
    </source>
</evidence>
<comment type="caution">
    <text evidence="3">The sequence shown here is derived from an EMBL/GenBank/DDBJ whole genome shotgun (WGS) entry which is preliminary data.</text>
</comment>
<proteinExistence type="predicted"/>
<gene>
    <name evidence="3" type="ORF">ANCCAN_12760</name>
</gene>
<feature type="domain" description="SCP" evidence="2">
    <location>
        <begin position="10"/>
        <end position="77"/>
    </location>
</feature>
<reference evidence="3 4" key="1">
    <citation type="submission" date="2014-10" db="EMBL/GenBank/DDBJ databases">
        <title>Draft genome of the hookworm Ancylostoma caninum.</title>
        <authorList>
            <person name="Mitreva M."/>
        </authorList>
    </citation>
    <scope>NUCLEOTIDE SEQUENCE [LARGE SCALE GENOMIC DNA]</scope>
    <source>
        <strain evidence="3 4">Baltimore</strain>
    </source>
</reference>
<organism evidence="3 4">
    <name type="scientific">Ancylostoma caninum</name>
    <name type="common">Dog hookworm</name>
    <dbReference type="NCBI Taxonomy" id="29170"/>
    <lineage>
        <taxon>Eukaryota</taxon>
        <taxon>Metazoa</taxon>
        <taxon>Ecdysozoa</taxon>
        <taxon>Nematoda</taxon>
        <taxon>Chromadorea</taxon>
        <taxon>Rhabditida</taxon>
        <taxon>Rhabditina</taxon>
        <taxon>Rhabditomorpha</taxon>
        <taxon>Strongyloidea</taxon>
        <taxon>Ancylostomatidae</taxon>
        <taxon>Ancylostomatinae</taxon>
        <taxon>Ancylostoma</taxon>
    </lineage>
</organism>
<dbReference type="Proteomes" id="UP000252519">
    <property type="component" value="Unassembled WGS sequence"/>
</dbReference>